<evidence type="ECO:0000313" key="1">
    <source>
        <dbReference type="EMBL" id="GAE91909.1"/>
    </source>
</evidence>
<reference evidence="1 2" key="1">
    <citation type="journal article" date="2014" name="Genome Announc.">
        <title>Draft Genome Sequence of the Boron-Tolerant and Moderately Halotolerant Bacterium Gracilibacillus boraciitolerans JCM 21714T.</title>
        <authorList>
            <person name="Ahmed I."/>
            <person name="Oshima K."/>
            <person name="Suda W."/>
            <person name="Kitamura K."/>
            <person name="Iida T."/>
            <person name="Ohmori Y."/>
            <person name="Fujiwara T."/>
            <person name="Hattori M."/>
            <person name="Ohkuma M."/>
        </authorList>
    </citation>
    <scope>NUCLEOTIDE SEQUENCE [LARGE SCALE GENOMIC DNA]</scope>
    <source>
        <strain evidence="1 2">JCM 21714</strain>
    </source>
</reference>
<accession>W4VGP4</accession>
<dbReference type="RefSeq" id="WP_369403430.1">
    <property type="nucleotide sequence ID" value="NZ_BAVS01000002.1"/>
</dbReference>
<dbReference type="eggNOG" id="COG1418">
    <property type="taxonomic scope" value="Bacteria"/>
</dbReference>
<dbReference type="EMBL" id="BAVS01000002">
    <property type="protein sequence ID" value="GAE91909.1"/>
    <property type="molecule type" value="Genomic_DNA"/>
</dbReference>
<proteinExistence type="predicted"/>
<dbReference type="PANTHER" id="PTHR33594:SF1">
    <property type="entry name" value="HD_PDEASE DOMAIN-CONTAINING PROTEIN"/>
    <property type="match status" value="1"/>
</dbReference>
<keyword evidence="2" id="KW-1185">Reference proteome</keyword>
<dbReference type="STRING" id="1298598.JCM21714_878"/>
<comment type="caution">
    <text evidence="1">The sequence shown here is derived from an EMBL/GenBank/DDBJ whole genome shotgun (WGS) entry which is preliminary data.</text>
</comment>
<sequence>MYDPTIEVRENMSIEEYRNGKSSAIHHFYEKLLKLKDLMNTKTGQSLANQRHQFMNHFLDQFYREIGE</sequence>
<organism evidence="1 2">
    <name type="scientific">Gracilibacillus boraciitolerans JCM 21714</name>
    <dbReference type="NCBI Taxonomy" id="1298598"/>
    <lineage>
        <taxon>Bacteria</taxon>
        <taxon>Bacillati</taxon>
        <taxon>Bacillota</taxon>
        <taxon>Bacilli</taxon>
        <taxon>Bacillales</taxon>
        <taxon>Bacillaceae</taxon>
        <taxon>Gracilibacillus</taxon>
    </lineage>
</organism>
<gene>
    <name evidence="1" type="ORF">JCM21714_878</name>
</gene>
<dbReference type="PANTHER" id="PTHR33594">
    <property type="entry name" value="SUPERFAMILY HYDROLASE, PUTATIVE (AFU_ORTHOLOGUE AFUA_1G03035)-RELATED"/>
    <property type="match status" value="1"/>
</dbReference>
<protein>
    <submittedName>
        <fullName evidence="1">HD domain protein</fullName>
    </submittedName>
</protein>
<dbReference type="Gene3D" id="1.20.58.1910">
    <property type="match status" value="1"/>
</dbReference>
<dbReference type="SUPFAM" id="SSF109604">
    <property type="entry name" value="HD-domain/PDEase-like"/>
    <property type="match status" value="1"/>
</dbReference>
<name>W4VGP4_9BACI</name>
<dbReference type="AlphaFoldDB" id="W4VGP4"/>
<evidence type="ECO:0000313" key="2">
    <source>
        <dbReference type="Proteomes" id="UP000019102"/>
    </source>
</evidence>
<dbReference type="Proteomes" id="UP000019102">
    <property type="component" value="Unassembled WGS sequence"/>
</dbReference>